<dbReference type="Gene3D" id="3.20.20.480">
    <property type="entry name" value="Trimethylamine methyltransferase-like"/>
    <property type="match status" value="1"/>
</dbReference>
<organism evidence="4 5">
    <name type="scientific">Candidatus Sulfotelmatobacter kueseliae</name>
    <dbReference type="NCBI Taxonomy" id="2042962"/>
    <lineage>
        <taxon>Bacteria</taxon>
        <taxon>Pseudomonadati</taxon>
        <taxon>Acidobacteriota</taxon>
        <taxon>Terriglobia</taxon>
        <taxon>Terriglobales</taxon>
        <taxon>Candidatus Korobacteraceae</taxon>
        <taxon>Candidatus Sulfotelmatobacter</taxon>
    </lineage>
</organism>
<dbReference type="GO" id="GO:0032259">
    <property type="term" value="P:methylation"/>
    <property type="evidence" value="ECO:0007669"/>
    <property type="project" value="UniProtKB-KW"/>
</dbReference>
<dbReference type="Pfam" id="PF06253">
    <property type="entry name" value="MTTB"/>
    <property type="match status" value="1"/>
</dbReference>
<dbReference type="EC" id="2.1.1.-" evidence="4"/>
<dbReference type="EMBL" id="OMOD01000164">
    <property type="protein sequence ID" value="SPF46779.1"/>
    <property type="molecule type" value="Genomic_DNA"/>
</dbReference>
<evidence type="ECO:0000256" key="2">
    <source>
        <dbReference type="ARBA" id="ARBA00022603"/>
    </source>
</evidence>
<keyword evidence="3 4" id="KW-0808">Transferase</keyword>
<dbReference type="GO" id="GO:0015948">
    <property type="term" value="P:methanogenesis"/>
    <property type="evidence" value="ECO:0007669"/>
    <property type="project" value="InterPro"/>
</dbReference>
<dbReference type="GO" id="GO:0008168">
    <property type="term" value="F:methyltransferase activity"/>
    <property type="evidence" value="ECO:0007669"/>
    <property type="project" value="UniProtKB-KW"/>
</dbReference>
<evidence type="ECO:0000256" key="3">
    <source>
        <dbReference type="ARBA" id="ARBA00022679"/>
    </source>
</evidence>
<sequence>MRPKFELLDKPMLERILEEAFELIEDPGVRVAPYVIDLLRGAGITVKDGVAHIPEPLARRLLDLAPHGFCLYDRSGKPAVRYGGDDVHFDPGSSCLNILDPQTQQARPAMAADLVRMVQVAEMLPQYAAQSTAMVCNDVPQDIGDWYRLLLVLWYSQKPVVTGAFSATSLHTLLELLAIESGGAEALRLHPRAVFDVCPSPPLNWSDFASQNLVDLARAGVPAEIVSMPLAGATAPVTLAGSVVQHAAECISGIVIHQLAQPGAPIVWGGAPAIFDMRTGKTPMGAIETVMLDLAGTQVGKHLGLPTHAYLVAGDGRRIDAQVEMESGISAVLGALAGINMISGAGMLDFLACHSIEKLVIDAEAIASAQRLLEGIQPRSESLAIAMFAQTGLRGDFLRLKETRTLFRKEQHFPSAVVDRGLAGTNGAPDVLERARQRADELVSSYERHALPADREHEMITFAQREGKKAGLKGLPGIRALEYAGDRA</sequence>
<reference evidence="5" key="1">
    <citation type="submission" date="2018-02" db="EMBL/GenBank/DDBJ databases">
        <authorList>
            <person name="Hausmann B."/>
        </authorList>
    </citation>
    <scope>NUCLEOTIDE SEQUENCE [LARGE SCALE GENOMIC DNA]</scope>
    <source>
        <strain evidence="5">Peat soil MAG SbA1</strain>
    </source>
</reference>
<accession>A0A2U3L4U1</accession>
<evidence type="ECO:0000256" key="1">
    <source>
        <dbReference type="ARBA" id="ARBA00007137"/>
    </source>
</evidence>
<dbReference type="Proteomes" id="UP000238701">
    <property type="component" value="Unassembled WGS sequence"/>
</dbReference>
<evidence type="ECO:0000313" key="4">
    <source>
        <dbReference type="EMBL" id="SPF46779.1"/>
    </source>
</evidence>
<name>A0A2U3L4U1_9BACT</name>
<gene>
    <name evidence="4" type="ORF">SBA1_680033</name>
</gene>
<comment type="similarity">
    <text evidence="1">Belongs to the trimethylamine methyltransferase family.</text>
</comment>
<dbReference type="InterPro" id="IPR038601">
    <property type="entry name" value="MttB-like_sf"/>
</dbReference>
<dbReference type="OrthoDB" id="5418352at2"/>
<proteinExistence type="inferred from homology"/>
<evidence type="ECO:0000313" key="5">
    <source>
        <dbReference type="Proteomes" id="UP000238701"/>
    </source>
</evidence>
<protein>
    <submittedName>
        <fullName evidence="4">Putative MttB6</fullName>
        <ecNumber evidence="4">2.1.1.-</ecNumber>
    </submittedName>
</protein>
<keyword evidence="2 4" id="KW-0489">Methyltransferase</keyword>
<dbReference type="InterPro" id="IPR010426">
    <property type="entry name" value="MTTB_MeTrfase"/>
</dbReference>
<dbReference type="AlphaFoldDB" id="A0A2U3L4U1"/>